<evidence type="ECO:0000313" key="2">
    <source>
        <dbReference type="EMBL" id="RZC41196.1"/>
    </source>
</evidence>
<keyword evidence="3" id="KW-1185">Reference proteome</keyword>
<dbReference type="AlphaFoldDB" id="A0A482W7S2"/>
<accession>A0A482W7S2</accession>
<name>A0A482W7S2_ASBVE</name>
<reference evidence="2 3" key="1">
    <citation type="submission" date="2017-03" db="EMBL/GenBank/DDBJ databases">
        <title>Genome of the blue death feigning beetle - Asbolus verrucosus.</title>
        <authorList>
            <person name="Rider S.D."/>
        </authorList>
    </citation>
    <scope>NUCLEOTIDE SEQUENCE [LARGE SCALE GENOMIC DNA]</scope>
    <source>
        <strain evidence="2">Butters</strain>
        <tissue evidence="2">Head and leg muscle</tissue>
    </source>
</reference>
<evidence type="ECO:0000256" key="1">
    <source>
        <dbReference type="SAM" id="MobiDB-lite"/>
    </source>
</evidence>
<organism evidence="2 3">
    <name type="scientific">Asbolus verrucosus</name>
    <name type="common">Desert ironclad beetle</name>
    <dbReference type="NCBI Taxonomy" id="1661398"/>
    <lineage>
        <taxon>Eukaryota</taxon>
        <taxon>Metazoa</taxon>
        <taxon>Ecdysozoa</taxon>
        <taxon>Arthropoda</taxon>
        <taxon>Hexapoda</taxon>
        <taxon>Insecta</taxon>
        <taxon>Pterygota</taxon>
        <taxon>Neoptera</taxon>
        <taxon>Endopterygota</taxon>
        <taxon>Coleoptera</taxon>
        <taxon>Polyphaga</taxon>
        <taxon>Cucujiformia</taxon>
        <taxon>Tenebrionidae</taxon>
        <taxon>Pimeliinae</taxon>
        <taxon>Asbolus</taxon>
    </lineage>
</organism>
<sequence length="65" mass="7460">RAFSADSTPVYYSIIRKIPTGAASSLAPFSNDQRFHEGDAFRPRRRNRRLDRPRKAIPLSIDSTR</sequence>
<dbReference type="EMBL" id="QDEB01019315">
    <property type="protein sequence ID" value="RZC41196.1"/>
    <property type="molecule type" value="Genomic_DNA"/>
</dbReference>
<dbReference type="Proteomes" id="UP000292052">
    <property type="component" value="Unassembled WGS sequence"/>
</dbReference>
<evidence type="ECO:0000313" key="3">
    <source>
        <dbReference type="Proteomes" id="UP000292052"/>
    </source>
</evidence>
<protein>
    <submittedName>
        <fullName evidence="2">Uncharacterized protein</fullName>
    </submittedName>
</protein>
<gene>
    <name evidence="2" type="ORF">BDFB_003050</name>
</gene>
<feature type="non-terminal residue" evidence="2">
    <location>
        <position position="1"/>
    </location>
</feature>
<proteinExistence type="predicted"/>
<feature type="compositionally biased region" description="Basic residues" evidence="1">
    <location>
        <begin position="43"/>
        <end position="52"/>
    </location>
</feature>
<comment type="caution">
    <text evidence="2">The sequence shown here is derived from an EMBL/GenBank/DDBJ whole genome shotgun (WGS) entry which is preliminary data.</text>
</comment>
<feature type="region of interest" description="Disordered" evidence="1">
    <location>
        <begin position="34"/>
        <end position="65"/>
    </location>
</feature>